<sequence length="62" mass="6547">LVGFKPTDVPPTATVKFLGTGSATCITDLITLDTAKVQLQIEGSKAFGYALILGVMDIDNLY</sequence>
<reference evidence="1" key="2">
    <citation type="submission" date="2025-08" db="UniProtKB">
        <authorList>
            <consortium name="Ensembl"/>
        </authorList>
    </citation>
    <scope>IDENTIFICATION</scope>
</reference>
<keyword evidence="2" id="KW-1185">Reference proteome</keyword>
<evidence type="ECO:0000313" key="1">
    <source>
        <dbReference type="Ensembl" id="ENSMODP00000048550.1"/>
    </source>
</evidence>
<dbReference type="InParanoid" id="A0A5F8GLZ4"/>
<evidence type="ECO:0000313" key="2">
    <source>
        <dbReference type="Proteomes" id="UP000002280"/>
    </source>
</evidence>
<organism evidence="1 2">
    <name type="scientific">Monodelphis domestica</name>
    <name type="common">Gray short-tailed opossum</name>
    <dbReference type="NCBI Taxonomy" id="13616"/>
    <lineage>
        <taxon>Eukaryota</taxon>
        <taxon>Metazoa</taxon>
        <taxon>Chordata</taxon>
        <taxon>Craniata</taxon>
        <taxon>Vertebrata</taxon>
        <taxon>Euteleostomi</taxon>
        <taxon>Mammalia</taxon>
        <taxon>Metatheria</taxon>
        <taxon>Didelphimorphia</taxon>
        <taxon>Didelphidae</taxon>
        <taxon>Monodelphis</taxon>
    </lineage>
</organism>
<dbReference type="Proteomes" id="UP000002280">
    <property type="component" value="Chromosome 7"/>
</dbReference>
<protein>
    <submittedName>
        <fullName evidence="1">Uncharacterized protein</fullName>
    </submittedName>
</protein>
<dbReference type="Bgee" id="ENSMODG00000049434">
    <property type="expression patterns" value="Expressed in skeleton of lower jaw and 7 other cell types or tissues"/>
</dbReference>
<dbReference type="GeneTree" id="ENSGT00950000185190"/>
<dbReference type="Ensembl" id="ENSMODT00000084977.1">
    <property type="protein sequence ID" value="ENSMODP00000048550.1"/>
    <property type="gene ID" value="ENSMODG00000049434.1"/>
</dbReference>
<name>A0A5F8GLZ4_MONDO</name>
<proteinExistence type="predicted"/>
<dbReference type="AlphaFoldDB" id="A0A5F8GLZ4"/>
<reference evidence="1 2" key="1">
    <citation type="journal article" date="2007" name="Nature">
        <title>Genome of the marsupial Monodelphis domestica reveals innovation in non-coding sequences.</title>
        <authorList>
            <person name="Mikkelsen T.S."/>
            <person name="Wakefield M.J."/>
            <person name="Aken B."/>
            <person name="Amemiya C.T."/>
            <person name="Chang J.L."/>
            <person name="Duke S."/>
            <person name="Garber M."/>
            <person name="Gentles A.J."/>
            <person name="Goodstadt L."/>
            <person name="Heger A."/>
            <person name="Jurka J."/>
            <person name="Kamal M."/>
            <person name="Mauceli E."/>
            <person name="Searle S.M."/>
            <person name="Sharpe T."/>
            <person name="Baker M.L."/>
            <person name="Batzer M.A."/>
            <person name="Benos P.V."/>
            <person name="Belov K."/>
            <person name="Clamp M."/>
            <person name="Cook A."/>
            <person name="Cuff J."/>
            <person name="Das R."/>
            <person name="Davidow L."/>
            <person name="Deakin J.E."/>
            <person name="Fazzari M.J."/>
            <person name="Glass J.L."/>
            <person name="Grabherr M."/>
            <person name="Greally J.M."/>
            <person name="Gu W."/>
            <person name="Hore T.A."/>
            <person name="Huttley G.A."/>
            <person name="Kleber M."/>
            <person name="Jirtle R.L."/>
            <person name="Koina E."/>
            <person name="Lee J.T."/>
            <person name="Mahony S."/>
            <person name="Marra M.A."/>
            <person name="Miller R.D."/>
            <person name="Nicholls R.D."/>
            <person name="Oda M."/>
            <person name="Papenfuss A.T."/>
            <person name="Parra Z.E."/>
            <person name="Pollock D.D."/>
            <person name="Ray D.A."/>
            <person name="Schein J.E."/>
            <person name="Speed T.P."/>
            <person name="Thompson K."/>
            <person name="VandeBerg J.L."/>
            <person name="Wade C.M."/>
            <person name="Walker J.A."/>
            <person name="Waters P.D."/>
            <person name="Webber C."/>
            <person name="Weidman J.R."/>
            <person name="Xie X."/>
            <person name="Zody M.C."/>
            <person name="Baldwin J."/>
            <person name="Abdouelleil A."/>
            <person name="Abdulkadir J."/>
            <person name="Abebe A."/>
            <person name="Abera B."/>
            <person name="Abreu J."/>
            <person name="Acer S.C."/>
            <person name="Aftuck L."/>
            <person name="Alexander A."/>
            <person name="An P."/>
            <person name="Anderson E."/>
            <person name="Anderson S."/>
            <person name="Arachi H."/>
            <person name="Azer M."/>
            <person name="Bachantsang P."/>
            <person name="Barry A."/>
            <person name="Bayul T."/>
            <person name="Berlin A."/>
            <person name="Bessette D."/>
            <person name="Bloom T."/>
            <person name="Bloom T."/>
            <person name="Boguslavskiy L."/>
            <person name="Bonnet C."/>
            <person name="Boukhgalter B."/>
            <person name="Bourzgui I."/>
            <person name="Brown A."/>
            <person name="Cahill P."/>
            <person name="Channer S."/>
            <person name="Cheshatsang Y."/>
            <person name="Chuda L."/>
            <person name="Citroen M."/>
            <person name="Collymore A."/>
            <person name="Cooke P."/>
            <person name="Costello M."/>
            <person name="D'Aco K."/>
            <person name="Daza R."/>
            <person name="De Haan G."/>
            <person name="DeGray S."/>
            <person name="DeMaso C."/>
            <person name="Dhargay N."/>
            <person name="Dooley K."/>
            <person name="Dooley E."/>
            <person name="Doricent M."/>
            <person name="Dorje P."/>
            <person name="Dorjee K."/>
            <person name="Dupes A."/>
            <person name="Elong R."/>
            <person name="Falk J."/>
            <person name="Farina A."/>
            <person name="Faro S."/>
            <person name="Ferguson D."/>
            <person name="Fisher S."/>
            <person name="Foley C.D."/>
            <person name="Franke A."/>
            <person name="Friedrich D."/>
            <person name="Gadbois L."/>
            <person name="Gearin G."/>
            <person name="Gearin C.R."/>
            <person name="Giannoukos G."/>
            <person name="Goode T."/>
            <person name="Graham J."/>
            <person name="Grandbois E."/>
            <person name="Grewal S."/>
            <person name="Gyaltsen K."/>
            <person name="Hafez N."/>
            <person name="Hagos B."/>
            <person name="Hall J."/>
            <person name="Henson C."/>
            <person name="Hollinger A."/>
            <person name="Honan T."/>
            <person name="Huard M.D."/>
            <person name="Hughes L."/>
            <person name="Hurhula B."/>
            <person name="Husby M.E."/>
            <person name="Kamat A."/>
            <person name="Kanga B."/>
            <person name="Kashin S."/>
            <person name="Khazanovich D."/>
            <person name="Kisner P."/>
            <person name="Lance K."/>
            <person name="Lara M."/>
            <person name="Lee W."/>
            <person name="Lennon N."/>
            <person name="Letendre F."/>
            <person name="LeVine R."/>
            <person name="Lipovsky A."/>
            <person name="Liu X."/>
            <person name="Liu J."/>
            <person name="Liu S."/>
            <person name="Lokyitsang T."/>
            <person name="Lokyitsang Y."/>
            <person name="Lubonja R."/>
            <person name="Lui A."/>
            <person name="MacDonald P."/>
            <person name="Magnisalis V."/>
            <person name="Maru K."/>
            <person name="Matthews C."/>
            <person name="McCusker W."/>
            <person name="McDonough S."/>
            <person name="Mehta T."/>
            <person name="Meldrim J."/>
            <person name="Meneus L."/>
            <person name="Mihai O."/>
            <person name="Mihalev A."/>
            <person name="Mihova T."/>
            <person name="Mittelman R."/>
            <person name="Mlenga V."/>
            <person name="Montmayeur A."/>
            <person name="Mulrain L."/>
            <person name="Navidi A."/>
            <person name="Naylor J."/>
            <person name="Negash T."/>
            <person name="Nguyen T."/>
            <person name="Nguyen N."/>
            <person name="Nicol R."/>
            <person name="Norbu C."/>
            <person name="Norbu N."/>
            <person name="Novod N."/>
            <person name="O'Neill B."/>
            <person name="Osman S."/>
            <person name="Markiewicz E."/>
            <person name="Oyono O.L."/>
            <person name="Patti C."/>
            <person name="Phunkhang P."/>
            <person name="Pierre F."/>
            <person name="Priest M."/>
            <person name="Raghuraman S."/>
            <person name="Rege F."/>
            <person name="Reyes R."/>
            <person name="Rise C."/>
            <person name="Rogov P."/>
            <person name="Ross K."/>
            <person name="Ryan E."/>
            <person name="Settipalli S."/>
            <person name="Shea T."/>
            <person name="Sherpa N."/>
            <person name="Shi L."/>
            <person name="Shih D."/>
            <person name="Sparrow T."/>
            <person name="Spaulding J."/>
            <person name="Stalker J."/>
            <person name="Stange-Thomann N."/>
            <person name="Stavropoulos S."/>
            <person name="Stone C."/>
            <person name="Strader C."/>
            <person name="Tesfaye S."/>
            <person name="Thomson T."/>
            <person name="Thoulutsang Y."/>
            <person name="Thoulutsang D."/>
            <person name="Topham K."/>
            <person name="Topping I."/>
            <person name="Tsamla T."/>
            <person name="Vassiliev H."/>
            <person name="Vo A."/>
            <person name="Wangchuk T."/>
            <person name="Wangdi T."/>
            <person name="Weiand M."/>
            <person name="Wilkinson J."/>
            <person name="Wilson A."/>
            <person name="Yadav S."/>
            <person name="Young G."/>
            <person name="Yu Q."/>
            <person name="Zembek L."/>
            <person name="Zhong D."/>
            <person name="Zimmer A."/>
            <person name="Zwirko Z."/>
            <person name="Jaffe D.B."/>
            <person name="Alvarez P."/>
            <person name="Brockman W."/>
            <person name="Butler J."/>
            <person name="Chin C."/>
            <person name="Gnerre S."/>
            <person name="MacCallum I."/>
            <person name="Graves J.A."/>
            <person name="Ponting C.P."/>
            <person name="Breen M."/>
            <person name="Samollow P.B."/>
            <person name="Lander E.S."/>
            <person name="Lindblad-Toh K."/>
        </authorList>
    </citation>
    <scope>NUCLEOTIDE SEQUENCE [LARGE SCALE GENOMIC DNA]</scope>
</reference>
<reference evidence="1" key="3">
    <citation type="submission" date="2025-09" db="UniProtKB">
        <authorList>
            <consortium name="Ensembl"/>
        </authorList>
    </citation>
    <scope>IDENTIFICATION</scope>
</reference>
<accession>A0A5F8GLZ4</accession>